<evidence type="ECO:0000313" key="2">
    <source>
        <dbReference type="EMBL" id="SFW16923.1"/>
    </source>
</evidence>
<sequence>MSTLQKVAIKVICIILTVYCILSVIRSLGLFYLVFKDEHFFEFNAEPNIFHSRRFLFNKAYYYIPYIIGLAAPFLTVKWYKTRWFWQVIGFLAGFFLFWSVDANYVRPFFSFFYNIKINIAIVLLTALGTINILFFYKKKL</sequence>
<proteinExistence type="predicted"/>
<dbReference type="Proteomes" id="UP000182248">
    <property type="component" value="Unassembled WGS sequence"/>
</dbReference>
<name>A0A1K1M1B3_9FLAO</name>
<feature type="transmembrane region" description="Helical" evidence="1">
    <location>
        <begin position="60"/>
        <end position="77"/>
    </location>
</feature>
<keyword evidence="1" id="KW-1133">Transmembrane helix</keyword>
<feature type="transmembrane region" description="Helical" evidence="1">
    <location>
        <begin position="84"/>
        <end position="101"/>
    </location>
</feature>
<dbReference type="EMBL" id="FPJE01000002">
    <property type="protein sequence ID" value="SFW16923.1"/>
    <property type="molecule type" value="Genomic_DNA"/>
</dbReference>
<organism evidence="2 3">
    <name type="scientific">Sinomicrobium oceani</name>
    <dbReference type="NCBI Taxonomy" id="1150368"/>
    <lineage>
        <taxon>Bacteria</taxon>
        <taxon>Pseudomonadati</taxon>
        <taxon>Bacteroidota</taxon>
        <taxon>Flavobacteriia</taxon>
        <taxon>Flavobacteriales</taxon>
        <taxon>Flavobacteriaceae</taxon>
        <taxon>Sinomicrobium</taxon>
    </lineage>
</organism>
<evidence type="ECO:0000313" key="3">
    <source>
        <dbReference type="Proteomes" id="UP000182248"/>
    </source>
</evidence>
<reference evidence="2 3" key="1">
    <citation type="submission" date="2016-11" db="EMBL/GenBank/DDBJ databases">
        <authorList>
            <person name="Jaros S."/>
            <person name="Januszkiewicz K."/>
            <person name="Wedrychowicz H."/>
        </authorList>
    </citation>
    <scope>NUCLEOTIDE SEQUENCE [LARGE SCALE GENOMIC DNA]</scope>
    <source>
        <strain evidence="2 3">CGMCC 1.12145</strain>
    </source>
</reference>
<keyword evidence="3" id="KW-1185">Reference proteome</keyword>
<evidence type="ECO:0000256" key="1">
    <source>
        <dbReference type="SAM" id="Phobius"/>
    </source>
</evidence>
<feature type="transmembrane region" description="Helical" evidence="1">
    <location>
        <begin position="12"/>
        <end position="35"/>
    </location>
</feature>
<keyword evidence="1" id="KW-0472">Membrane</keyword>
<dbReference type="AlphaFoldDB" id="A0A1K1M1B3"/>
<keyword evidence="1" id="KW-0812">Transmembrane</keyword>
<feature type="transmembrane region" description="Helical" evidence="1">
    <location>
        <begin position="113"/>
        <end position="137"/>
    </location>
</feature>
<accession>A0A1K1M1B3</accession>
<gene>
    <name evidence="2" type="ORF">SAMN02927921_00305</name>
</gene>
<protein>
    <submittedName>
        <fullName evidence="2">Uncharacterized protein</fullName>
    </submittedName>
</protein>